<keyword evidence="9" id="KW-1185">Reference proteome</keyword>
<comment type="caution">
    <text evidence="8">The sequence shown here is derived from an EMBL/GenBank/DDBJ whole genome shotgun (WGS) entry which is preliminary data.</text>
</comment>
<evidence type="ECO:0000313" key="9">
    <source>
        <dbReference type="Proteomes" id="UP001205906"/>
    </source>
</evidence>
<accession>A0ABT1C8I0</accession>
<comment type="subunit">
    <text evidence="6">Tightly associated with the cellulose synthase catalytic subunit.</text>
</comment>
<gene>
    <name evidence="8" type="ORF">NGM99_14460</name>
</gene>
<comment type="subcellular location">
    <subcellularLocation>
        <location evidence="6">Cell inner membrane</location>
    </subcellularLocation>
    <subcellularLocation>
        <location evidence="1">Cell membrane</location>
        <topology evidence="1">Single-pass membrane protein</topology>
    </subcellularLocation>
</comment>
<proteinExistence type="inferred from homology"/>
<evidence type="ECO:0000256" key="3">
    <source>
        <dbReference type="ARBA" id="ARBA00022692"/>
    </source>
</evidence>
<dbReference type="EMBL" id="JAMXQS010000007">
    <property type="protein sequence ID" value="MCO6050983.1"/>
    <property type="molecule type" value="Genomic_DNA"/>
</dbReference>
<feature type="region of interest" description="Disordered" evidence="7">
    <location>
        <begin position="635"/>
        <end position="654"/>
    </location>
</feature>
<comment type="pathway">
    <text evidence="6">Glycan metabolism; bacterial cellulose biosynthesis.</text>
</comment>
<keyword evidence="3 6" id="KW-0812">Transmembrane</keyword>
<keyword evidence="6" id="KW-0973">c-di-GMP</keyword>
<dbReference type="Proteomes" id="UP001205906">
    <property type="component" value="Unassembled WGS sequence"/>
</dbReference>
<dbReference type="RefSeq" id="WP_252820126.1">
    <property type="nucleotide sequence ID" value="NZ_JAMXQS010000007.1"/>
</dbReference>
<evidence type="ECO:0000256" key="2">
    <source>
        <dbReference type="ARBA" id="ARBA00022475"/>
    </source>
</evidence>
<comment type="function">
    <text evidence="6">Binds the cellulose synthase activator, bis-(3'-5') cyclic diguanylic acid (c-di-GMP).</text>
</comment>
<keyword evidence="6" id="KW-0732">Signal</keyword>
<keyword evidence="4 6" id="KW-1133">Transmembrane helix</keyword>
<dbReference type="InterPro" id="IPR018513">
    <property type="entry name" value="Cell_synthase_bac"/>
</dbReference>
<sequence length="827" mass="87506">MRSLLLSATALLVLLNAAAAQDAAQPAAPFDMGTERPAGTPAPAPRAAPQPTPAQPTPAQPAAPQPSPATPDPTAQDEAPPAPTQTGETEQPANGTSVDGTSTGAPLNVGDPTLTRRYLLPFDDFTLSGENSRRAWSIYLTPVQAASEARLRLAYQNAVVVAPEASRLEMHINGQKLVDEPISSSSNVKEQSFSLPSNSLKPGWNDIEFVATQRHRTDCTIQSTYELWTQIDPARTFIDFSSPEAIKLSSLDDLRAIGVDADGRTRFNLVVPGLAQPATAAPALRLSEALALTADMPNQSVAISARTAPKPGPGSLNVLMGTPQELAGLVERLPLGSDIDGVAGLIEDKTFGPSTLVISGPNWNAINGAVESLLTPLDRSRDVQRTVIATRSWRTPEPPMLFTRSNVRFADLGVATQEFSGRRFRTEFTVGVPSDFYAQSYGEARILLDAAYSPDVQPGSHIDIYVNGSIASTLPITNTGGSILRHLPIKVPMTHFRPGVNTVAFEAILLTEADNLCAPGTTALPGSRFVLFDSSEWVMPDYARITQRPNLSATGGTGAPYGRSDHPVPVLFDRADPASFSAAATVLGRMSVAAGRPVNIDLNASPAAASDRNALFVGPIASIAPEILSQVGISETSRTGWSQSGEQPQAPDNTDATFERWRDQLRGSDWRGQVSSFQDWLERNFDISLDTLRIRPAASEVFTPGGDASLVVAQNPSPSGTATWTVVTAPSAAMLADGVNAVARGASWAEIGGHITTYNPSNNRLSQIPVGQFNLSDPQPAALSNYRLIAANWLSANVLAYSGALAGLAVILGLATSIMLSALGRDR</sequence>
<reference evidence="8 9" key="1">
    <citation type="submission" date="2022-06" db="EMBL/GenBank/DDBJ databases">
        <title>Mesorhizobium sp. strain RP14 Genome sequencing and assembly.</title>
        <authorList>
            <person name="Kim I."/>
        </authorList>
    </citation>
    <scope>NUCLEOTIDE SEQUENCE [LARGE SCALE GENOMIC DNA]</scope>
    <source>
        <strain evidence="9">RP14(2022)</strain>
    </source>
</reference>
<feature type="chain" id="PRO_5044969029" description="Cyclic di-GMP-binding protein" evidence="6">
    <location>
        <begin position="20"/>
        <end position="827"/>
    </location>
</feature>
<evidence type="ECO:0000256" key="7">
    <source>
        <dbReference type="SAM" id="MobiDB-lite"/>
    </source>
</evidence>
<evidence type="ECO:0000256" key="6">
    <source>
        <dbReference type="RuleBase" id="RU365021"/>
    </source>
</evidence>
<feature type="compositionally biased region" description="Polar residues" evidence="7">
    <location>
        <begin position="84"/>
        <end position="105"/>
    </location>
</feature>
<dbReference type="PANTHER" id="PTHR39083">
    <property type="entry name" value="CYCLIC DI-GMP-BINDING PROTEIN"/>
    <property type="match status" value="1"/>
</dbReference>
<keyword evidence="5 6" id="KW-0472">Membrane</keyword>
<evidence type="ECO:0000313" key="8">
    <source>
        <dbReference type="EMBL" id="MCO6050983.1"/>
    </source>
</evidence>
<feature type="compositionally biased region" description="Pro residues" evidence="7">
    <location>
        <begin position="40"/>
        <end position="71"/>
    </location>
</feature>
<evidence type="ECO:0000256" key="4">
    <source>
        <dbReference type="ARBA" id="ARBA00022989"/>
    </source>
</evidence>
<feature type="transmembrane region" description="Helical" evidence="6">
    <location>
        <begin position="798"/>
        <end position="823"/>
    </location>
</feature>
<dbReference type="Pfam" id="PF03170">
    <property type="entry name" value="BcsB"/>
    <property type="match status" value="1"/>
</dbReference>
<feature type="region of interest" description="Disordered" evidence="7">
    <location>
        <begin position="26"/>
        <end position="113"/>
    </location>
</feature>
<keyword evidence="2 6" id="KW-1003">Cell membrane</keyword>
<name>A0ABT1C8I0_9HYPH</name>
<organism evidence="8 9">
    <name type="scientific">Mesorhizobium liriopis</name>
    <dbReference type="NCBI Taxonomy" id="2953882"/>
    <lineage>
        <taxon>Bacteria</taxon>
        <taxon>Pseudomonadati</taxon>
        <taxon>Pseudomonadota</taxon>
        <taxon>Alphaproteobacteria</taxon>
        <taxon>Hyphomicrobiales</taxon>
        <taxon>Phyllobacteriaceae</taxon>
        <taxon>Mesorhizobium</taxon>
    </lineage>
</organism>
<keyword evidence="6" id="KW-0135">Cellulose biosynthesis</keyword>
<feature type="signal peptide" evidence="6">
    <location>
        <begin position="1"/>
        <end position="19"/>
    </location>
</feature>
<protein>
    <recommendedName>
        <fullName evidence="6">Cyclic di-GMP-binding protein</fullName>
    </recommendedName>
    <alternativeName>
        <fullName evidence="6">Cellulose synthase regulatory subunit</fullName>
    </alternativeName>
</protein>
<evidence type="ECO:0000256" key="1">
    <source>
        <dbReference type="ARBA" id="ARBA00004162"/>
    </source>
</evidence>
<evidence type="ECO:0000256" key="5">
    <source>
        <dbReference type="ARBA" id="ARBA00023136"/>
    </source>
</evidence>
<dbReference type="Gene3D" id="2.60.120.260">
    <property type="entry name" value="Galactose-binding domain-like"/>
    <property type="match status" value="2"/>
</dbReference>
<keyword evidence="6" id="KW-0997">Cell inner membrane</keyword>
<dbReference type="PANTHER" id="PTHR39083:SF1">
    <property type="entry name" value="CYCLIC DI-GMP-BINDING PROTEIN"/>
    <property type="match status" value="1"/>
</dbReference>
<comment type="similarity">
    <text evidence="6">Belongs to the AcsB/BcsB family.</text>
</comment>